<evidence type="ECO:0000256" key="1">
    <source>
        <dbReference type="ARBA" id="ARBA00008324"/>
    </source>
</evidence>
<name>A0A6J6EUL3_9ZZZZ</name>
<dbReference type="AlphaFoldDB" id="A0A6J6EUL3"/>
<sequence length="295" mass="31316">MGIGETTAQSPLDSLLVSSDDVPADLRPAYPPPRHAMSLLALESEQDLSGDVRGWMPVTPYTAAPDGMPRLAAVAMLVDALGGLRSITASDPEWAFTADMSIHLLPAGPIEVLQAELHVRRRGRRTLVIEAELLADGERPAGSALLTFAVVPRPEHLVNITIDMTPGRRMMNRNSEHEHLEIDYLDELQLLVTAPGSARIELHPTVCNTVGALHGAVHASLVDEASASLARALLGRDVVTTDMHLAYLELGRVGPLSATALSVGGPSSDHVSAVVEIRDGNGMLVSYATTEVCGL</sequence>
<reference evidence="4" key="1">
    <citation type="submission" date="2020-05" db="EMBL/GenBank/DDBJ databases">
        <authorList>
            <person name="Chiriac C."/>
            <person name="Salcher M."/>
            <person name="Ghai R."/>
            <person name="Kavagutti S V."/>
        </authorList>
    </citation>
    <scope>NUCLEOTIDE SEQUENCE</scope>
</reference>
<comment type="similarity">
    <text evidence="1">Belongs to the thioesterase PaaI family.</text>
</comment>
<dbReference type="CDD" id="cd03443">
    <property type="entry name" value="PaaI_thioesterase"/>
    <property type="match status" value="2"/>
</dbReference>
<gene>
    <name evidence="4" type="ORF">UFOPK1762_00545</name>
</gene>
<dbReference type="InterPro" id="IPR039298">
    <property type="entry name" value="ACOT13"/>
</dbReference>
<accession>A0A6J6EUL3</accession>
<dbReference type="InterPro" id="IPR029069">
    <property type="entry name" value="HotDog_dom_sf"/>
</dbReference>
<organism evidence="4">
    <name type="scientific">freshwater metagenome</name>
    <dbReference type="NCBI Taxonomy" id="449393"/>
    <lineage>
        <taxon>unclassified sequences</taxon>
        <taxon>metagenomes</taxon>
        <taxon>ecological metagenomes</taxon>
    </lineage>
</organism>
<protein>
    <submittedName>
        <fullName evidence="4">Unannotated protein</fullName>
    </submittedName>
</protein>
<dbReference type="GO" id="GO:0047617">
    <property type="term" value="F:fatty acyl-CoA hydrolase activity"/>
    <property type="evidence" value="ECO:0007669"/>
    <property type="project" value="InterPro"/>
</dbReference>
<proteinExistence type="inferred from homology"/>
<keyword evidence="2" id="KW-0378">Hydrolase</keyword>
<feature type="domain" description="Thioesterase" evidence="3">
    <location>
        <begin position="211"/>
        <end position="260"/>
    </location>
</feature>
<dbReference type="PANTHER" id="PTHR21660">
    <property type="entry name" value="THIOESTERASE SUPERFAMILY MEMBER-RELATED"/>
    <property type="match status" value="1"/>
</dbReference>
<dbReference type="Pfam" id="PF03061">
    <property type="entry name" value="4HBT"/>
    <property type="match status" value="1"/>
</dbReference>
<dbReference type="EMBL" id="CAEZTY010000013">
    <property type="protein sequence ID" value="CAB4580202.1"/>
    <property type="molecule type" value="Genomic_DNA"/>
</dbReference>
<dbReference type="SUPFAM" id="SSF54637">
    <property type="entry name" value="Thioesterase/thiol ester dehydrase-isomerase"/>
    <property type="match status" value="2"/>
</dbReference>
<dbReference type="Gene3D" id="3.10.129.10">
    <property type="entry name" value="Hotdog Thioesterase"/>
    <property type="match status" value="2"/>
</dbReference>
<evidence type="ECO:0000256" key="2">
    <source>
        <dbReference type="ARBA" id="ARBA00022801"/>
    </source>
</evidence>
<dbReference type="InterPro" id="IPR006683">
    <property type="entry name" value="Thioestr_dom"/>
</dbReference>
<evidence type="ECO:0000313" key="4">
    <source>
        <dbReference type="EMBL" id="CAB4580202.1"/>
    </source>
</evidence>
<evidence type="ECO:0000259" key="3">
    <source>
        <dbReference type="Pfam" id="PF03061"/>
    </source>
</evidence>
<dbReference type="PANTHER" id="PTHR21660:SF1">
    <property type="entry name" value="ACYL-COENZYME A THIOESTERASE 13"/>
    <property type="match status" value="1"/>
</dbReference>